<evidence type="ECO:0000313" key="3">
    <source>
        <dbReference type="WBParaSite" id="SPAL_0001711400.1"/>
    </source>
</evidence>
<evidence type="ECO:0000256" key="1">
    <source>
        <dbReference type="SAM" id="MobiDB-lite"/>
    </source>
</evidence>
<dbReference type="AlphaFoldDB" id="A0A0N5CGY9"/>
<reference evidence="3" key="1">
    <citation type="submission" date="2017-02" db="UniProtKB">
        <authorList>
            <consortium name="WormBaseParasite"/>
        </authorList>
    </citation>
    <scope>IDENTIFICATION</scope>
</reference>
<accession>A0A0N5CGY9</accession>
<name>A0A0N5CGY9_STREA</name>
<organism evidence="2 3">
    <name type="scientific">Strongyloides papillosus</name>
    <name type="common">Intestinal threadworm</name>
    <dbReference type="NCBI Taxonomy" id="174720"/>
    <lineage>
        <taxon>Eukaryota</taxon>
        <taxon>Metazoa</taxon>
        <taxon>Ecdysozoa</taxon>
        <taxon>Nematoda</taxon>
        <taxon>Chromadorea</taxon>
        <taxon>Rhabditida</taxon>
        <taxon>Tylenchina</taxon>
        <taxon>Panagrolaimomorpha</taxon>
        <taxon>Strongyloidoidea</taxon>
        <taxon>Strongyloididae</taxon>
        <taxon>Strongyloides</taxon>
    </lineage>
</organism>
<dbReference type="WBParaSite" id="SPAL_0001711400.1">
    <property type="protein sequence ID" value="SPAL_0001711400.1"/>
    <property type="gene ID" value="SPAL_0001711400"/>
</dbReference>
<proteinExistence type="predicted"/>
<protein>
    <submittedName>
        <fullName evidence="3">Uncharacterized protein</fullName>
    </submittedName>
</protein>
<sequence length="186" mass="21636">MNLLTLQPLRKQKLLNNEGGCKKFDEPKFCRNCRKRLISSDFVPDYNDIFNYNARKKSRFSLKGFGISNDNNEHYINMTSSIPFRPTNIEIKEPIYENIEVYNQSILNSISNAKTKSKNSSRKVSLITRNGLSNQYLRTYNPYMPMCTPIIIPSPCIRSSEIAKKIKSKHTRRKNQKTQQVVHSII</sequence>
<dbReference type="Proteomes" id="UP000046392">
    <property type="component" value="Unplaced"/>
</dbReference>
<feature type="compositionally biased region" description="Polar residues" evidence="1">
    <location>
        <begin position="177"/>
        <end position="186"/>
    </location>
</feature>
<feature type="region of interest" description="Disordered" evidence="1">
    <location>
        <begin position="166"/>
        <end position="186"/>
    </location>
</feature>
<keyword evidence="2" id="KW-1185">Reference proteome</keyword>
<evidence type="ECO:0000313" key="2">
    <source>
        <dbReference type="Proteomes" id="UP000046392"/>
    </source>
</evidence>
<feature type="compositionally biased region" description="Basic residues" evidence="1">
    <location>
        <begin position="166"/>
        <end position="176"/>
    </location>
</feature>